<reference evidence="1" key="2">
    <citation type="submission" date="2020-09" db="EMBL/GenBank/DDBJ databases">
        <authorList>
            <person name="Sun Q."/>
            <person name="Zhou Y."/>
        </authorList>
    </citation>
    <scope>NUCLEOTIDE SEQUENCE</scope>
    <source>
        <strain evidence="1">CGMCC 1.15343</strain>
    </source>
</reference>
<evidence type="ECO:0000313" key="2">
    <source>
        <dbReference type="Proteomes" id="UP000651668"/>
    </source>
</evidence>
<protein>
    <recommendedName>
        <fullName evidence="3">HTH cro/C1-type domain-containing protein</fullName>
    </recommendedName>
</protein>
<dbReference type="RefSeq" id="WP_188625982.1">
    <property type="nucleotide sequence ID" value="NZ_BMIL01000003.1"/>
</dbReference>
<reference evidence="1" key="1">
    <citation type="journal article" date="2014" name="Int. J. Syst. Evol. Microbiol.">
        <title>Complete genome sequence of Corynebacterium casei LMG S-19264T (=DSM 44701T), isolated from a smear-ripened cheese.</title>
        <authorList>
            <consortium name="US DOE Joint Genome Institute (JGI-PGF)"/>
            <person name="Walter F."/>
            <person name="Albersmeier A."/>
            <person name="Kalinowski J."/>
            <person name="Ruckert C."/>
        </authorList>
    </citation>
    <scope>NUCLEOTIDE SEQUENCE</scope>
    <source>
        <strain evidence="1">CGMCC 1.15343</strain>
    </source>
</reference>
<proteinExistence type="predicted"/>
<evidence type="ECO:0000313" key="1">
    <source>
        <dbReference type="EMBL" id="GGC60276.1"/>
    </source>
</evidence>
<gene>
    <name evidence="1" type="ORF">GCM10011387_12390</name>
</gene>
<organism evidence="1 2">
    <name type="scientific">Pedobacter quisquiliarum</name>
    <dbReference type="NCBI Taxonomy" id="1834438"/>
    <lineage>
        <taxon>Bacteria</taxon>
        <taxon>Pseudomonadati</taxon>
        <taxon>Bacteroidota</taxon>
        <taxon>Sphingobacteriia</taxon>
        <taxon>Sphingobacteriales</taxon>
        <taxon>Sphingobacteriaceae</taxon>
        <taxon>Pedobacter</taxon>
    </lineage>
</organism>
<evidence type="ECO:0008006" key="3">
    <source>
        <dbReference type="Google" id="ProtNLM"/>
    </source>
</evidence>
<dbReference type="AlphaFoldDB" id="A0A916U6B4"/>
<dbReference type="EMBL" id="BMIL01000003">
    <property type="protein sequence ID" value="GGC60276.1"/>
    <property type="molecule type" value="Genomic_DNA"/>
</dbReference>
<accession>A0A916U6B4</accession>
<sequence>MLIHHGQILEKVVRRNGHSISDVARLTNVNRRSVYNWFNQPHLKPEIIYRIGCAIDHDFSVELPHLFTAEDFNKEKKRTSSAQAKEDVIEDPLNKHYWKDKYIDLLERYNELLANKVSLT</sequence>
<keyword evidence="2" id="KW-1185">Reference proteome</keyword>
<name>A0A916U6B4_9SPHI</name>
<comment type="caution">
    <text evidence="1">The sequence shown here is derived from an EMBL/GenBank/DDBJ whole genome shotgun (WGS) entry which is preliminary data.</text>
</comment>
<dbReference type="Proteomes" id="UP000651668">
    <property type="component" value="Unassembled WGS sequence"/>
</dbReference>